<feature type="domain" description="AB hydrolase-1" evidence="1">
    <location>
        <begin position="40"/>
        <end position="137"/>
    </location>
</feature>
<reference evidence="2" key="1">
    <citation type="submission" date="2022-08" db="EMBL/GenBank/DDBJ databases">
        <title>Genome analysis of Corynebacteriales strain.</title>
        <authorList>
            <person name="Lee S.D."/>
        </authorList>
    </citation>
    <scope>NUCLEOTIDE SEQUENCE</scope>
    <source>
        <strain evidence="2">D3-21</strain>
    </source>
</reference>
<dbReference type="SUPFAM" id="SSF53474">
    <property type="entry name" value="alpha/beta-Hydrolases"/>
    <property type="match status" value="1"/>
</dbReference>
<dbReference type="GO" id="GO:0016787">
    <property type="term" value="F:hydrolase activity"/>
    <property type="evidence" value="ECO:0007669"/>
    <property type="project" value="UniProtKB-KW"/>
</dbReference>
<dbReference type="Gene3D" id="3.40.50.1820">
    <property type="entry name" value="alpha/beta hydrolase"/>
    <property type="match status" value="1"/>
</dbReference>
<proteinExistence type="predicted"/>
<evidence type="ECO:0000313" key="2">
    <source>
        <dbReference type="EMBL" id="MDG3014959.1"/>
    </source>
</evidence>
<dbReference type="InterPro" id="IPR000073">
    <property type="entry name" value="AB_hydrolase_1"/>
</dbReference>
<dbReference type="InterPro" id="IPR029058">
    <property type="entry name" value="AB_hydrolase_fold"/>
</dbReference>
<sequence>MNTRSPAPLRALSAPVVRTEHRTVHGYRRVFRTAGDGDQVLLLVHGIGDNSDTWSELLPRLAERYTVVAPDLLGHGRSDKPRADYSIAAYANGMRDLMDVLGIDRATLVGHSLGGGVAMQFAYQYPDRVERIVLVSTGGVTRGVNPILRLISIPPVGHALTALQLPRADIALAGLGRALGGLRGYPLFHDTDDLVRVLSSFSGPTARAAFLRTLRAVVDWRGQVVTMLDRCYLTADIPTQIVWGDHDLVIPVRHAYLAHAAMPGSHLEIFCGAGHFPHHDDPERFLAVAEQFLRTPAAEYDPARRRQLLDEGVHTADLTGPVATRAAVIDAIAADERSAT</sequence>
<dbReference type="PRINTS" id="PR00111">
    <property type="entry name" value="ABHYDROLASE"/>
</dbReference>
<gene>
    <name evidence="2" type="ORF">NVS88_10360</name>
</gene>
<dbReference type="Proteomes" id="UP001152755">
    <property type="component" value="Unassembled WGS sequence"/>
</dbReference>
<dbReference type="RefSeq" id="WP_332519860.1">
    <property type="nucleotide sequence ID" value="NZ_JANRHA010000006.1"/>
</dbReference>
<accession>A0A9X4RDQ3</accession>
<comment type="caution">
    <text evidence="2">The sequence shown here is derived from an EMBL/GenBank/DDBJ whole genome shotgun (WGS) entry which is preliminary data.</text>
</comment>
<dbReference type="PANTHER" id="PTHR43798:SF33">
    <property type="entry name" value="HYDROLASE, PUTATIVE (AFU_ORTHOLOGUE AFUA_2G14860)-RELATED"/>
    <property type="match status" value="1"/>
</dbReference>
<dbReference type="EMBL" id="JANRHA010000006">
    <property type="protein sequence ID" value="MDG3014959.1"/>
    <property type="molecule type" value="Genomic_DNA"/>
</dbReference>
<keyword evidence="3" id="KW-1185">Reference proteome</keyword>
<evidence type="ECO:0000259" key="1">
    <source>
        <dbReference type="Pfam" id="PF00561"/>
    </source>
</evidence>
<dbReference type="InterPro" id="IPR050266">
    <property type="entry name" value="AB_hydrolase_sf"/>
</dbReference>
<dbReference type="Pfam" id="PF00561">
    <property type="entry name" value="Abhydrolase_1"/>
    <property type="match status" value="1"/>
</dbReference>
<protein>
    <submittedName>
        <fullName evidence="2">Alpha/beta hydrolase</fullName>
    </submittedName>
</protein>
<keyword evidence="2" id="KW-0378">Hydrolase</keyword>
<dbReference type="PRINTS" id="PR00412">
    <property type="entry name" value="EPOXHYDRLASE"/>
</dbReference>
<dbReference type="AlphaFoldDB" id="A0A9X4RDQ3"/>
<dbReference type="PANTHER" id="PTHR43798">
    <property type="entry name" value="MONOACYLGLYCEROL LIPASE"/>
    <property type="match status" value="1"/>
</dbReference>
<evidence type="ECO:0000313" key="3">
    <source>
        <dbReference type="Proteomes" id="UP001152755"/>
    </source>
</evidence>
<dbReference type="GO" id="GO:0016020">
    <property type="term" value="C:membrane"/>
    <property type="evidence" value="ECO:0007669"/>
    <property type="project" value="TreeGrafter"/>
</dbReference>
<dbReference type="InterPro" id="IPR000639">
    <property type="entry name" value="Epox_hydrolase-like"/>
</dbReference>
<organism evidence="2 3">
    <name type="scientific">Speluncibacter jeojiensis</name>
    <dbReference type="NCBI Taxonomy" id="2710754"/>
    <lineage>
        <taxon>Bacteria</taxon>
        <taxon>Bacillati</taxon>
        <taxon>Actinomycetota</taxon>
        <taxon>Actinomycetes</taxon>
        <taxon>Mycobacteriales</taxon>
        <taxon>Speluncibacteraceae</taxon>
        <taxon>Speluncibacter</taxon>
    </lineage>
</organism>
<name>A0A9X4RDQ3_9ACTN</name>